<reference evidence="10" key="1">
    <citation type="submission" date="2018-06" db="EMBL/GenBank/DDBJ databases">
        <authorList>
            <person name="Zhirakovskaya E."/>
        </authorList>
    </citation>
    <scope>NUCLEOTIDE SEQUENCE</scope>
</reference>
<evidence type="ECO:0000256" key="7">
    <source>
        <dbReference type="ARBA" id="ARBA00023143"/>
    </source>
</evidence>
<dbReference type="AlphaFoldDB" id="A0A3B1D668"/>
<gene>
    <name evidence="10" type="ORF">MNBD_NITROSPIRAE01-699</name>
</gene>
<evidence type="ECO:0000256" key="3">
    <source>
        <dbReference type="ARBA" id="ARBA00022475"/>
    </source>
</evidence>
<sequence length="104" mass="11625">MDDPFASLVKMLSSLLFVLALILAIAFGLRRFSRSRFSRWKTAPLVKVLSTAYLGPKKEVSIISVGEQYLVLGVTPHHISLLTRLEHAPFETNLSDEVKDLDPT</sequence>
<keyword evidence="3" id="KW-1003">Cell membrane</keyword>
<comment type="similarity">
    <text evidence="8">Belongs to the FliO/MopB family.</text>
</comment>
<dbReference type="InterPro" id="IPR052205">
    <property type="entry name" value="FliO/MopB"/>
</dbReference>
<evidence type="ECO:0008006" key="11">
    <source>
        <dbReference type="Google" id="ProtNLM"/>
    </source>
</evidence>
<evidence type="ECO:0000256" key="9">
    <source>
        <dbReference type="SAM" id="Phobius"/>
    </source>
</evidence>
<dbReference type="GO" id="GO:0044781">
    <property type="term" value="P:bacterial-type flagellum organization"/>
    <property type="evidence" value="ECO:0007669"/>
    <property type="project" value="InterPro"/>
</dbReference>
<evidence type="ECO:0000256" key="5">
    <source>
        <dbReference type="ARBA" id="ARBA00022989"/>
    </source>
</evidence>
<evidence type="ECO:0000256" key="2">
    <source>
        <dbReference type="ARBA" id="ARBA00004236"/>
    </source>
</evidence>
<dbReference type="Pfam" id="PF04347">
    <property type="entry name" value="FliO"/>
    <property type="match status" value="1"/>
</dbReference>
<name>A0A3B1D668_9ZZZZ</name>
<keyword evidence="4 9" id="KW-0812">Transmembrane</keyword>
<dbReference type="InterPro" id="IPR022781">
    <property type="entry name" value="Flagellar_biosynth_FliO"/>
</dbReference>
<evidence type="ECO:0000256" key="8">
    <source>
        <dbReference type="ARBA" id="ARBA00037937"/>
    </source>
</evidence>
<dbReference type="EMBL" id="UOGF01000060">
    <property type="protein sequence ID" value="VAX30430.1"/>
    <property type="molecule type" value="Genomic_DNA"/>
</dbReference>
<comment type="subcellular location">
    <subcellularLocation>
        <location evidence="1">Bacterial flagellum basal body</location>
    </subcellularLocation>
    <subcellularLocation>
        <location evidence="2">Cell membrane</location>
    </subcellularLocation>
</comment>
<evidence type="ECO:0000256" key="4">
    <source>
        <dbReference type="ARBA" id="ARBA00022692"/>
    </source>
</evidence>
<feature type="transmembrane region" description="Helical" evidence="9">
    <location>
        <begin position="12"/>
        <end position="29"/>
    </location>
</feature>
<keyword evidence="6 9" id="KW-0472">Membrane</keyword>
<dbReference type="PANTHER" id="PTHR38766:SF1">
    <property type="entry name" value="FLAGELLAR PROTEIN FLIO"/>
    <property type="match status" value="1"/>
</dbReference>
<protein>
    <recommendedName>
        <fullName evidence="11">Flagellar protein</fullName>
    </recommendedName>
</protein>
<evidence type="ECO:0000256" key="6">
    <source>
        <dbReference type="ARBA" id="ARBA00023136"/>
    </source>
</evidence>
<dbReference type="PANTHER" id="PTHR38766">
    <property type="entry name" value="FLAGELLAR PROTEIN FLIO"/>
    <property type="match status" value="1"/>
</dbReference>
<organism evidence="10">
    <name type="scientific">hydrothermal vent metagenome</name>
    <dbReference type="NCBI Taxonomy" id="652676"/>
    <lineage>
        <taxon>unclassified sequences</taxon>
        <taxon>metagenomes</taxon>
        <taxon>ecological metagenomes</taxon>
    </lineage>
</organism>
<dbReference type="GO" id="GO:0009425">
    <property type="term" value="C:bacterial-type flagellum basal body"/>
    <property type="evidence" value="ECO:0007669"/>
    <property type="project" value="UniProtKB-SubCell"/>
</dbReference>
<keyword evidence="5 9" id="KW-1133">Transmembrane helix</keyword>
<evidence type="ECO:0000256" key="1">
    <source>
        <dbReference type="ARBA" id="ARBA00004117"/>
    </source>
</evidence>
<dbReference type="NCBIfam" id="TIGR03500">
    <property type="entry name" value="FliO_TIGR"/>
    <property type="match status" value="1"/>
</dbReference>
<evidence type="ECO:0000313" key="10">
    <source>
        <dbReference type="EMBL" id="VAX30430.1"/>
    </source>
</evidence>
<dbReference type="GO" id="GO:0005886">
    <property type="term" value="C:plasma membrane"/>
    <property type="evidence" value="ECO:0007669"/>
    <property type="project" value="UniProtKB-SubCell"/>
</dbReference>
<proteinExistence type="inferred from homology"/>
<accession>A0A3B1D668</accession>
<keyword evidence="7" id="KW-0975">Bacterial flagellum</keyword>